<reference evidence="1 2" key="1">
    <citation type="journal article" date="2018" name="Front. Plant Sci.">
        <title>Red Clover (Trifolium pratense) and Zigzag Clover (T. medium) - A Picture of Genomic Similarities and Differences.</title>
        <authorList>
            <person name="Dluhosova J."/>
            <person name="Istvanek J."/>
            <person name="Nedelnik J."/>
            <person name="Repkova J."/>
        </authorList>
    </citation>
    <scope>NUCLEOTIDE SEQUENCE [LARGE SCALE GENOMIC DNA]</scope>
    <source>
        <strain evidence="2">cv. 10/8</strain>
        <tissue evidence="1">Leaf</tissue>
    </source>
</reference>
<comment type="caution">
    <text evidence="1">The sequence shown here is derived from an EMBL/GenBank/DDBJ whole genome shotgun (WGS) entry which is preliminary data.</text>
</comment>
<feature type="non-terminal residue" evidence="1">
    <location>
        <position position="1"/>
    </location>
</feature>
<evidence type="ECO:0000313" key="2">
    <source>
        <dbReference type="Proteomes" id="UP000265520"/>
    </source>
</evidence>
<evidence type="ECO:0000313" key="1">
    <source>
        <dbReference type="EMBL" id="MCI95247.1"/>
    </source>
</evidence>
<keyword evidence="2" id="KW-1185">Reference proteome</keyword>
<accession>A0A392W4J4</accession>
<dbReference type="Proteomes" id="UP000265520">
    <property type="component" value="Unassembled WGS sequence"/>
</dbReference>
<name>A0A392W4J4_9FABA</name>
<protein>
    <submittedName>
        <fullName evidence="1">Uncharacterized protein</fullName>
    </submittedName>
</protein>
<sequence>VRWHQSNLSRVLFDIVISHWRPTSHQGRP</sequence>
<organism evidence="1 2">
    <name type="scientific">Trifolium medium</name>
    <dbReference type="NCBI Taxonomy" id="97028"/>
    <lineage>
        <taxon>Eukaryota</taxon>
        <taxon>Viridiplantae</taxon>
        <taxon>Streptophyta</taxon>
        <taxon>Embryophyta</taxon>
        <taxon>Tracheophyta</taxon>
        <taxon>Spermatophyta</taxon>
        <taxon>Magnoliopsida</taxon>
        <taxon>eudicotyledons</taxon>
        <taxon>Gunneridae</taxon>
        <taxon>Pentapetalae</taxon>
        <taxon>rosids</taxon>
        <taxon>fabids</taxon>
        <taxon>Fabales</taxon>
        <taxon>Fabaceae</taxon>
        <taxon>Papilionoideae</taxon>
        <taxon>50 kb inversion clade</taxon>
        <taxon>NPAAA clade</taxon>
        <taxon>Hologalegina</taxon>
        <taxon>IRL clade</taxon>
        <taxon>Trifolieae</taxon>
        <taxon>Trifolium</taxon>
    </lineage>
</organism>
<dbReference type="AlphaFoldDB" id="A0A392W4J4"/>
<proteinExistence type="predicted"/>
<dbReference type="EMBL" id="LXQA011381063">
    <property type="protein sequence ID" value="MCI95247.1"/>
    <property type="molecule type" value="Genomic_DNA"/>
</dbReference>